<dbReference type="PROSITE" id="PS01124">
    <property type="entry name" value="HTH_ARAC_FAMILY_2"/>
    <property type="match status" value="1"/>
</dbReference>
<dbReference type="PRINTS" id="PR00032">
    <property type="entry name" value="HTHARAC"/>
</dbReference>
<dbReference type="CDD" id="cd06124">
    <property type="entry name" value="cupin_NimR-like_N"/>
    <property type="match status" value="1"/>
</dbReference>
<dbReference type="Gene3D" id="2.60.120.10">
    <property type="entry name" value="Jelly Rolls"/>
    <property type="match status" value="1"/>
</dbReference>
<proteinExistence type="predicted"/>
<protein>
    <recommendedName>
        <fullName evidence="6">Arabinose operon regulatory protein</fullName>
    </recommendedName>
</protein>
<dbReference type="Pfam" id="PF02311">
    <property type="entry name" value="AraC_binding"/>
    <property type="match status" value="1"/>
</dbReference>
<dbReference type="EMBL" id="CP165628">
    <property type="protein sequence ID" value="XDU74293.1"/>
    <property type="molecule type" value="Genomic_DNA"/>
</dbReference>
<feature type="domain" description="HTH araC/xylS-type" evidence="7">
    <location>
        <begin position="156"/>
        <end position="252"/>
    </location>
</feature>
<evidence type="ECO:0000313" key="8">
    <source>
        <dbReference type="EMBL" id="XDU74293.1"/>
    </source>
</evidence>
<dbReference type="PROSITE" id="PS00041">
    <property type="entry name" value="HTH_ARAC_FAMILY_1"/>
    <property type="match status" value="1"/>
</dbReference>
<dbReference type="InterPro" id="IPR020449">
    <property type="entry name" value="Tscrpt_reg_AraC-type_HTH"/>
</dbReference>
<evidence type="ECO:0000256" key="2">
    <source>
        <dbReference type="ARBA" id="ARBA00023015"/>
    </source>
</evidence>
<accession>A0AB39VUI4</accession>
<gene>
    <name evidence="8" type="ORF">AB3G37_09555</name>
</gene>
<evidence type="ECO:0000259" key="7">
    <source>
        <dbReference type="PROSITE" id="PS01124"/>
    </source>
</evidence>
<sequence length="252" mass="28011">MALSFENDSTAIPVIGVAADYASGHIIPAHSHQRAQLLYAIEGVLVIETELGRWVVPPSRGVWLKAGISHTVRMRGAARMRSIFVNPDAIPGLPDSDCVIDVSPLLRELILAATKVETDYQAESRDGRLMRFILDELCSLPILPFNLPWPQDARIIRVCQALVEEPADGRAASDWAAMLAMSDKTFHRQFQRQTGITFGRWRQQARLLMSLESLAQGMPIVQVALQHGYESQSAFAAAFKRQFGLPPSEFYL</sequence>
<keyword evidence="2" id="KW-0805">Transcription regulation</keyword>
<dbReference type="InterPro" id="IPR014710">
    <property type="entry name" value="RmlC-like_jellyroll"/>
</dbReference>
<dbReference type="InterPro" id="IPR018060">
    <property type="entry name" value="HTH_AraC"/>
</dbReference>
<dbReference type="InterPro" id="IPR003313">
    <property type="entry name" value="AraC-bd"/>
</dbReference>
<dbReference type="InterPro" id="IPR011051">
    <property type="entry name" value="RmlC_Cupin_sf"/>
</dbReference>
<keyword evidence="1" id="KW-0678">Repressor</keyword>
<dbReference type="InterPro" id="IPR009057">
    <property type="entry name" value="Homeodomain-like_sf"/>
</dbReference>
<evidence type="ECO:0000256" key="6">
    <source>
        <dbReference type="ARBA" id="ARBA00044978"/>
    </source>
</evidence>
<evidence type="ECO:0000256" key="5">
    <source>
        <dbReference type="ARBA" id="ARBA00023163"/>
    </source>
</evidence>
<name>A0AB39VUI4_9GAMM</name>
<keyword evidence="4" id="KW-0010">Activator</keyword>
<evidence type="ECO:0000256" key="3">
    <source>
        <dbReference type="ARBA" id="ARBA00023125"/>
    </source>
</evidence>
<dbReference type="RefSeq" id="WP_369790483.1">
    <property type="nucleotide sequence ID" value="NZ_CP165628.1"/>
</dbReference>
<dbReference type="GO" id="GO:0043565">
    <property type="term" value="F:sequence-specific DNA binding"/>
    <property type="evidence" value="ECO:0007669"/>
    <property type="project" value="InterPro"/>
</dbReference>
<dbReference type="GO" id="GO:0003700">
    <property type="term" value="F:DNA-binding transcription factor activity"/>
    <property type="evidence" value="ECO:0007669"/>
    <property type="project" value="InterPro"/>
</dbReference>
<dbReference type="Gene3D" id="1.10.10.60">
    <property type="entry name" value="Homeodomain-like"/>
    <property type="match status" value="2"/>
</dbReference>
<evidence type="ECO:0000256" key="4">
    <source>
        <dbReference type="ARBA" id="ARBA00023159"/>
    </source>
</evidence>
<reference evidence="8" key="1">
    <citation type="submission" date="2024-07" db="EMBL/GenBank/DDBJ databases">
        <authorList>
            <person name="Biller S.J."/>
        </authorList>
    </citation>
    <scope>NUCLEOTIDE SEQUENCE</scope>
    <source>
        <strain evidence="8">WC2420</strain>
    </source>
</reference>
<dbReference type="Pfam" id="PF12833">
    <property type="entry name" value="HTH_18"/>
    <property type="match status" value="1"/>
</dbReference>
<dbReference type="SMART" id="SM00342">
    <property type="entry name" value="HTH_ARAC"/>
    <property type="match status" value="1"/>
</dbReference>
<dbReference type="SUPFAM" id="SSF51182">
    <property type="entry name" value="RmlC-like cupins"/>
    <property type="match status" value="1"/>
</dbReference>
<dbReference type="InterPro" id="IPR018062">
    <property type="entry name" value="HTH_AraC-typ_CS"/>
</dbReference>
<organism evidence="8">
    <name type="scientific">Rouxiella sp. WC2420</name>
    <dbReference type="NCBI Taxonomy" id="3234145"/>
    <lineage>
        <taxon>Bacteria</taxon>
        <taxon>Pseudomonadati</taxon>
        <taxon>Pseudomonadota</taxon>
        <taxon>Gammaproteobacteria</taxon>
        <taxon>Enterobacterales</taxon>
        <taxon>Yersiniaceae</taxon>
        <taxon>Rouxiella</taxon>
    </lineage>
</organism>
<dbReference type="FunFam" id="1.10.10.60:FF:000132">
    <property type="entry name" value="AraC family transcriptional regulator"/>
    <property type="match status" value="1"/>
</dbReference>
<dbReference type="SUPFAM" id="SSF46689">
    <property type="entry name" value="Homeodomain-like"/>
    <property type="match status" value="1"/>
</dbReference>
<dbReference type="AlphaFoldDB" id="A0AB39VUI4"/>
<dbReference type="PANTHER" id="PTHR11019">
    <property type="entry name" value="HTH-TYPE TRANSCRIPTIONAL REGULATOR NIMR"/>
    <property type="match status" value="1"/>
</dbReference>
<keyword evidence="3" id="KW-0238">DNA-binding</keyword>
<keyword evidence="5" id="KW-0804">Transcription</keyword>
<dbReference type="PANTHER" id="PTHR11019:SF159">
    <property type="entry name" value="TRANSCRIPTIONAL REGULATOR-RELATED"/>
    <property type="match status" value="1"/>
</dbReference>
<evidence type="ECO:0000256" key="1">
    <source>
        <dbReference type="ARBA" id="ARBA00022491"/>
    </source>
</evidence>